<dbReference type="Gene3D" id="3.40.50.720">
    <property type="entry name" value="NAD(P)-binding Rossmann-like Domain"/>
    <property type="match status" value="2"/>
</dbReference>
<keyword evidence="5" id="KW-0520">NAD</keyword>
<dbReference type="PRINTS" id="PR00335">
    <property type="entry name" value="KUPTAKETRKA"/>
</dbReference>
<dbReference type="EMBL" id="JACONZ010000004">
    <property type="protein sequence ID" value="MBC5582249.1"/>
    <property type="molecule type" value="Genomic_DNA"/>
</dbReference>
<dbReference type="NCBIfam" id="NF007039">
    <property type="entry name" value="PRK09496.3-2"/>
    <property type="match status" value="1"/>
</dbReference>
<dbReference type="GO" id="GO:0015079">
    <property type="term" value="F:potassium ion transmembrane transporter activity"/>
    <property type="evidence" value="ECO:0007669"/>
    <property type="project" value="InterPro"/>
</dbReference>
<dbReference type="Proteomes" id="UP000659630">
    <property type="component" value="Unassembled WGS sequence"/>
</dbReference>
<dbReference type="SUPFAM" id="SSF116726">
    <property type="entry name" value="TrkA C-terminal domain-like"/>
    <property type="match status" value="2"/>
</dbReference>
<feature type="domain" description="RCK N-terminal" evidence="7">
    <location>
        <begin position="241"/>
        <end position="358"/>
    </location>
</feature>
<dbReference type="PANTHER" id="PTHR43833">
    <property type="entry name" value="POTASSIUM CHANNEL PROTEIN 2-RELATED-RELATED"/>
    <property type="match status" value="1"/>
</dbReference>
<gene>
    <name evidence="9" type="primary">trkA</name>
    <name evidence="9" type="ORF">H8S23_12095</name>
</gene>
<dbReference type="InterPro" id="IPR036291">
    <property type="entry name" value="NAD(P)-bd_dom_sf"/>
</dbReference>
<dbReference type="InterPro" id="IPR003148">
    <property type="entry name" value="RCK_N"/>
</dbReference>
<keyword evidence="6" id="KW-0406">Ion transport</keyword>
<feature type="domain" description="RCK N-terminal" evidence="7">
    <location>
        <begin position="13"/>
        <end position="137"/>
    </location>
</feature>
<feature type="domain" description="RCK C-terminal" evidence="8">
    <location>
        <begin position="384"/>
        <end position="465"/>
    </location>
</feature>
<comment type="caution">
    <text evidence="9">The sequence shown here is derived from an EMBL/GenBank/DDBJ whole genome shotgun (WGS) entry which is preliminary data.</text>
</comment>
<dbReference type="InterPro" id="IPR006036">
    <property type="entry name" value="K_uptake_TrkA"/>
</dbReference>
<keyword evidence="3" id="KW-0633">Potassium transport</keyword>
<proteinExistence type="predicted"/>
<organism evidence="9 10">
    <name type="scientific">Anaerofilum hominis</name>
    <dbReference type="NCBI Taxonomy" id="2763016"/>
    <lineage>
        <taxon>Bacteria</taxon>
        <taxon>Bacillati</taxon>
        <taxon>Bacillota</taxon>
        <taxon>Clostridia</taxon>
        <taxon>Eubacteriales</taxon>
        <taxon>Oscillospiraceae</taxon>
        <taxon>Anaerofilum</taxon>
    </lineage>
</organism>
<dbReference type="PROSITE" id="PS51202">
    <property type="entry name" value="RCK_C"/>
    <property type="match status" value="2"/>
</dbReference>
<evidence type="ECO:0000256" key="3">
    <source>
        <dbReference type="ARBA" id="ARBA00022538"/>
    </source>
</evidence>
<dbReference type="AlphaFoldDB" id="A0A923L1R5"/>
<dbReference type="NCBIfam" id="NF007041">
    <property type="entry name" value="PRK09496.3-4"/>
    <property type="match status" value="1"/>
</dbReference>
<dbReference type="PANTHER" id="PTHR43833:SF5">
    <property type="entry name" value="TRK SYSTEM POTASSIUM UPTAKE PROTEIN TRKA"/>
    <property type="match status" value="1"/>
</dbReference>
<dbReference type="InterPro" id="IPR036721">
    <property type="entry name" value="RCK_C_sf"/>
</dbReference>
<feature type="domain" description="RCK C-terminal" evidence="8">
    <location>
        <begin position="153"/>
        <end position="236"/>
    </location>
</feature>
<reference evidence="9" key="1">
    <citation type="submission" date="2020-08" db="EMBL/GenBank/DDBJ databases">
        <title>Genome public.</title>
        <authorList>
            <person name="Liu C."/>
            <person name="Sun Q."/>
        </authorList>
    </citation>
    <scope>NUCLEOTIDE SEQUENCE</scope>
    <source>
        <strain evidence="9">BX8</strain>
    </source>
</reference>
<dbReference type="GO" id="GO:0005886">
    <property type="term" value="C:plasma membrane"/>
    <property type="evidence" value="ECO:0007669"/>
    <property type="project" value="InterPro"/>
</dbReference>
<evidence type="ECO:0000256" key="1">
    <source>
        <dbReference type="ARBA" id="ARBA00017378"/>
    </source>
</evidence>
<protein>
    <recommendedName>
        <fullName evidence="1">Trk system potassium uptake protein TrkA</fullName>
    </recommendedName>
</protein>
<dbReference type="NCBIfam" id="NF007033">
    <property type="entry name" value="PRK09496.1-5"/>
    <property type="match status" value="1"/>
</dbReference>
<evidence type="ECO:0000259" key="8">
    <source>
        <dbReference type="PROSITE" id="PS51202"/>
    </source>
</evidence>
<accession>A0A923L1R5</accession>
<evidence type="ECO:0000256" key="6">
    <source>
        <dbReference type="ARBA" id="ARBA00023065"/>
    </source>
</evidence>
<keyword evidence="10" id="KW-1185">Reference proteome</keyword>
<keyword evidence="2" id="KW-0813">Transport</keyword>
<evidence type="ECO:0000259" key="7">
    <source>
        <dbReference type="PROSITE" id="PS51201"/>
    </source>
</evidence>
<dbReference type="NCBIfam" id="NF007031">
    <property type="entry name" value="PRK09496.1-2"/>
    <property type="match status" value="1"/>
</dbReference>
<dbReference type="InterPro" id="IPR006037">
    <property type="entry name" value="RCK_C"/>
</dbReference>
<dbReference type="PROSITE" id="PS51201">
    <property type="entry name" value="RCK_N"/>
    <property type="match status" value="2"/>
</dbReference>
<evidence type="ECO:0000256" key="4">
    <source>
        <dbReference type="ARBA" id="ARBA00022958"/>
    </source>
</evidence>
<evidence type="ECO:0000256" key="2">
    <source>
        <dbReference type="ARBA" id="ARBA00022448"/>
    </source>
</evidence>
<name>A0A923L1R5_9FIRM</name>
<keyword evidence="4" id="KW-0630">Potassium</keyword>
<dbReference type="SUPFAM" id="SSF51735">
    <property type="entry name" value="NAD(P)-binding Rossmann-fold domains"/>
    <property type="match status" value="2"/>
</dbReference>
<dbReference type="Gene3D" id="3.30.70.1450">
    <property type="entry name" value="Regulator of K+ conductance, C-terminal domain"/>
    <property type="match status" value="2"/>
</dbReference>
<evidence type="ECO:0000313" key="9">
    <source>
        <dbReference type="EMBL" id="MBC5582249.1"/>
    </source>
</evidence>
<sequence>MTQAKSRLQLEGNMNIVIVGIGKVGSTVAEYLSREGHEVVVVDRNPDVVDHMASNYDVLGICGNGASIEIQKEAGVPKADLIIALTSSDEFNILCCILAKKSGARHAIARVRNPDYFKQLNFMRKELGLSMAVNPELEAANAISRMLRFPSATKLELFAKGRLEMAEVTLFPGTLLEGVALHELQQKFGAQVLICAVQRGDDVFIPSGEFVLHAGDHINVTASHADISTFFKSLGIYRDSVRSVLIVGGGKIAFYLAAQLLHLGMRVKIVEQDEATCELLSEALPKATILHGDGTDQELLLEEGLGSIDACVSLTGIDEENIIVSMFAAMKKVKKVITKVNRSNLFSIMRSVGIESVVSPRAVTGELILRYVRAMRNSKGNSVQTLYKLLDGRMEALEFIVGESAPFIGKTLQELQFKKGTLIAGIIRAGKLIHPQGSDVMLPGDLVIVVTTAPGLRDLKDTLAEA</sequence>
<evidence type="ECO:0000313" key="10">
    <source>
        <dbReference type="Proteomes" id="UP000659630"/>
    </source>
</evidence>
<dbReference type="InterPro" id="IPR050721">
    <property type="entry name" value="Trk_Ktr_HKT_K-transport"/>
</dbReference>
<dbReference type="RefSeq" id="WP_186888589.1">
    <property type="nucleotide sequence ID" value="NZ_JACONZ010000004.1"/>
</dbReference>
<dbReference type="Pfam" id="PF02254">
    <property type="entry name" value="TrkA_N"/>
    <property type="match status" value="2"/>
</dbReference>
<evidence type="ECO:0000256" key="5">
    <source>
        <dbReference type="ARBA" id="ARBA00023027"/>
    </source>
</evidence>
<dbReference type="Pfam" id="PF02080">
    <property type="entry name" value="TrkA_C"/>
    <property type="match status" value="2"/>
</dbReference>